<feature type="compositionally biased region" description="Basic residues" evidence="1">
    <location>
        <begin position="1"/>
        <end position="11"/>
    </location>
</feature>
<feature type="region of interest" description="Disordered" evidence="1">
    <location>
        <begin position="1"/>
        <end position="28"/>
    </location>
</feature>
<sequence>MSDRRKQRTKRILQSTNRSLLRSARRASENSQRISRALGISYEVIRNGKIYRIEGSTTTEIGNISKIVTEKTGLKKGSKIHL</sequence>
<evidence type="ECO:0000313" key="3">
    <source>
        <dbReference type="Proteomes" id="UP000254282"/>
    </source>
</evidence>
<dbReference type="AlphaFoldDB" id="A0A381FQR4"/>
<protein>
    <submittedName>
        <fullName evidence="2">Uncharacterized protein</fullName>
    </submittedName>
</protein>
<name>A0A381FQR4_9FLAO</name>
<dbReference type="Proteomes" id="UP000254282">
    <property type="component" value="Unassembled WGS sequence"/>
</dbReference>
<organism evidence="2 3">
    <name type="scientific">Chryseobacterium indoltheticum</name>
    <dbReference type="NCBI Taxonomy" id="254"/>
    <lineage>
        <taxon>Bacteria</taxon>
        <taxon>Pseudomonadati</taxon>
        <taxon>Bacteroidota</taxon>
        <taxon>Flavobacteriia</taxon>
        <taxon>Flavobacteriales</taxon>
        <taxon>Weeksellaceae</taxon>
        <taxon>Chryseobacterium group</taxon>
        <taxon>Chryseobacterium</taxon>
    </lineage>
</organism>
<reference evidence="2 3" key="1">
    <citation type="submission" date="2018-06" db="EMBL/GenBank/DDBJ databases">
        <authorList>
            <consortium name="Pathogen Informatics"/>
            <person name="Doyle S."/>
        </authorList>
    </citation>
    <scope>NUCLEOTIDE SEQUENCE [LARGE SCALE GENOMIC DNA]</scope>
    <source>
        <strain evidence="2 3">NCTC13532</strain>
    </source>
</reference>
<accession>A0A381FQR4</accession>
<dbReference type="EMBL" id="UFVR01000004">
    <property type="protein sequence ID" value="SUX48959.1"/>
    <property type="molecule type" value="Genomic_DNA"/>
</dbReference>
<gene>
    <name evidence="2" type="ORF">NCTC13532_04570</name>
</gene>
<evidence type="ECO:0000313" key="2">
    <source>
        <dbReference type="EMBL" id="SUX48959.1"/>
    </source>
</evidence>
<dbReference type="RefSeq" id="WP_115621926.1">
    <property type="nucleotide sequence ID" value="NZ_UFVR01000004.1"/>
</dbReference>
<proteinExistence type="predicted"/>
<evidence type="ECO:0000256" key="1">
    <source>
        <dbReference type="SAM" id="MobiDB-lite"/>
    </source>
</evidence>